<comment type="similarity">
    <text evidence="1">Belongs to the AAA ATPase family. BCS1 subfamily.</text>
</comment>
<evidence type="ECO:0000256" key="2">
    <source>
        <dbReference type="RuleBase" id="RU003651"/>
    </source>
</evidence>
<dbReference type="SUPFAM" id="SSF52540">
    <property type="entry name" value="P-loop containing nucleoside triphosphate hydrolases"/>
    <property type="match status" value="1"/>
</dbReference>
<dbReference type="Gene3D" id="3.40.50.300">
    <property type="entry name" value="P-loop containing nucleotide triphosphate hydrolases"/>
    <property type="match status" value="1"/>
</dbReference>
<dbReference type="PROSITE" id="PS00674">
    <property type="entry name" value="AAA"/>
    <property type="match status" value="1"/>
</dbReference>
<dbReference type="InterPro" id="IPR050747">
    <property type="entry name" value="Mitochondrial_chaperone_BCS1"/>
</dbReference>
<organism evidence="5 6">
    <name type="scientific">Pelagomonas calceolata</name>
    <dbReference type="NCBI Taxonomy" id="35677"/>
    <lineage>
        <taxon>Eukaryota</taxon>
        <taxon>Sar</taxon>
        <taxon>Stramenopiles</taxon>
        <taxon>Ochrophyta</taxon>
        <taxon>Pelagophyceae</taxon>
        <taxon>Pelagomonadales</taxon>
        <taxon>Pelagomonadaceae</taxon>
        <taxon>Pelagomonas</taxon>
    </lineage>
</organism>
<keyword evidence="2" id="KW-0067">ATP-binding</keyword>
<dbReference type="Proteomes" id="UP000789595">
    <property type="component" value="Unassembled WGS sequence"/>
</dbReference>
<dbReference type="OrthoDB" id="10251412at2759"/>
<name>A0A8J2SDD7_9STRA</name>
<evidence type="ECO:0000259" key="4">
    <source>
        <dbReference type="SMART" id="SM00382"/>
    </source>
</evidence>
<feature type="domain" description="AAA+ ATPase" evidence="4">
    <location>
        <begin position="299"/>
        <end position="490"/>
    </location>
</feature>
<gene>
    <name evidence="5" type="ORF">PECAL_2P13930</name>
</gene>
<dbReference type="Pfam" id="PF00004">
    <property type="entry name" value="AAA"/>
    <property type="match status" value="2"/>
</dbReference>
<reference evidence="5" key="1">
    <citation type="submission" date="2021-11" db="EMBL/GenBank/DDBJ databases">
        <authorList>
            <consortium name="Genoscope - CEA"/>
            <person name="William W."/>
        </authorList>
    </citation>
    <scope>NUCLEOTIDE SEQUENCE</scope>
</reference>
<evidence type="ECO:0000313" key="5">
    <source>
        <dbReference type="EMBL" id="CAH0368331.1"/>
    </source>
</evidence>
<dbReference type="PANTHER" id="PTHR23070">
    <property type="entry name" value="BCS1 AAA-TYPE ATPASE"/>
    <property type="match status" value="1"/>
</dbReference>
<dbReference type="EMBL" id="CAKKNE010000002">
    <property type="protein sequence ID" value="CAH0368331.1"/>
    <property type="molecule type" value="Genomic_DNA"/>
</dbReference>
<dbReference type="SMART" id="SM00382">
    <property type="entry name" value="AAA"/>
    <property type="match status" value="1"/>
</dbReference>
<accession>A0A8J2SDD7</accession>
<dbReference type="InterPro" id="IPR027417">
    <property type="entry name" value="P-loop_NTPase"/>
</dbReference>
<sequence>MAGGGDNRGGTGALELGLMNALRTGNRNVDLFVVAFLPTLIALVATSSERLRDVIRSAAGTGLRRKKRFERIVRVERRPTRWGRGSKIEPEAKNEVLQKAIAWHLVRCGALDGADDAKLRLLARGASEKGAGRHRWNKSFGTTSALLRQYDVVSAVPDDVWVSVPGAPGDLKVMRAVDDGQEDKEEGKDNSTTSIDFRLACDELSPIEAFLETAFDAYVEQTAKEEAGGRHLYVRAGGGGGAKDDDSDDGSGAATYKRYRLAASKTFDSLFFPEKDELLSLLDAFHAGAGRFAVKGSPKKLGVLLHGPPGTGKTSLIKALAARLDRSIVSIPLGRIKTNQELFDAVFDMKYGVADADVPVRLTFKQTVFVLEDVDAASSVVLKRSGSTPEPVPAPAPAPMEKDGDPIKALLECLFNGDDKAISGPTMALTGALKPTRDRLDLSGILNVLDGVVDTPDRILIMTTNHPERLDPALVRPGRVDVRLRLGYVQRTEARQMVEHYVLRRQMDALEMGAFWQAWDSRASQDVTPAELEQTCAACDNLAEVVAALADGDGQASRWAREKTVVVA</sequence>
<evidence type="ECO:0000313" key="6">
    <source>
        <dbReference type="Proteomes" id="UP000789595"/>
    </source>
</evidence>
<protein>
    <recommendedName>
        <fullName evidence="4">AAA+ ATPase domain-containing protein</fullName>
    </recommendedName>
</protein>
<evidence type="ECO:0000256" key="3">
    <source>
        <dbReference type="SAM" id="MobiDB-lite"/>
    </source>
</evidence>
<dbReference type="AlphaFoldDB" id="A0A8J2SDD7"/>
<keyword evidence="2" id="KW-0547">Nucleotide-binding</keyword>
<dbReference type="InterPro" id="IPR003959">
    <property type="entry name" value="ATPase_AAA_core"/>
</dbReference>
<comment type="caution">
    <text evidence="5">The sequence shown here is derived from an EMBL/GenBank/DDBJ whole genome shotgun (WGS) entry which is preliminary data.</text>
</comment>
<dbReference type="InterPro" id="IPR003960">
    <property type="entry name" value="ATPase_AAA_CS"/>
</dbReference>
<feature type="region of interest" description="Disordered" evidence="3">
    <location>
        <begin position="382"/>
        <end position="402"/>
    </location>
</feature>
<keyword evidence="6" id="KW-1185">Reference proteome</keyword>
<dbReference type="GO" id="GO:0016887">
    <property type="term" value="F:ATP hydrolysis activity"/>
    <property type="evidence" value="ECO:0007669"/>
    <property type="project" value="InterPro"/>
</dbReference>
<evidence type="ECO:0000256" key="1">
    <source>
        <dbReference type="ARBA" id="ARBA00007448"/>
    </source>
</evidence>
<proteinExistence type="inferred from homology"/>
<dbReference type="InterPro" id="IPR003593">
    <property type="entry name" value="AAA+_ATPase"/>
</dbReference>
<dbReference type="GO" id="GO:0005524">
    <property type="term" value="F:ATP binding"/>
    <property type="evidence" value="ECO:0007669"/>
    <property type="project" value="UniProtKB-KW"/>
</dbReference>